<keyword evidence="3" id="KW-1185">Reference proteome</keyword>
<accession>A0ABS9W885</accession>
<feature type="transmembrane region" description="Helical" evidence="1">
    <location>
        <begin position="228"/>
        <end position="243"/>
    </location>
</feature>
<gene>
    <name evidence="2" type="ORF">MON41_17390</name>
</gene>
<comment type="caution">
    <text evidence="2">The sequence shown here is derived from an EMBL/GenBank/DDBJ whole genome shotgun (WGS) entry which is preliminary data.</text>
</comment>
<dbReference type="RefSeq" id="WP_241793435.1">
    <property type="nucleotide sequence ID" value="NZ_JALBUU010000033.1"/>
</dbReference>
<feature type="transmembrane region" description="Helical" evidence="1">
    <location>
        <begin position="189"/>
        <end position="208"/>
    </location>
</feature>
<keyword evidence="1" id="KW-0472">Membrane</keyword>
<proteinExistence type="predicted"/>
<evidence type="ECO:0000313" key="3">
    <source>
        <dbReference type="Proteomes" id="UP001201985"/>
    </source>
</evidence>
<evidence type="ECO:0008006" key="4">
    <source>
        <dbReference type="Google" id="ProtNLM"/>
    </source>
</evidence>
<dbReference type="EMBL" id="JALBUU010000033">
    <property type="protein sequence ID" value="MCI0755494.1"/>
    <property type="molecule type" value="Genomic_DNA"/>
</dbReference>
<protein>
    <recommendedName>
        <fullName evidence="4">ATP-binding protein</fullName>
    </recommendedName>
</protein>
<dbReference type="Proteomes" id="UP001201985">
    <property type="component" value="Unassembled WGS sequence"/>
</dbReference>
<sequence>MRWDAAGALAHIGPGGISSAILTARLVHLRAADATPAIRAGGHVATGAGAKGDGADIILAWLGRSKPPVDAVAARPAAAYAVLALLLRHWNALATPMALREEAETRVMAIAYAACRAPVEAESAGQLLRTTLRWLSLLPQEGPVQRCWQPEQLATLKALLTRFRDAGSTHATALDALVRGEEAAPLWRWGTWAVLGWSVFWGTFLFAFPWSRSVQAAFFWNPQLRRMFSLWFVPLLLFLLPPLRRRLLAPFRDALVAPARLEDLPRLGFFGQTRAQPDRGAPAPVAALLPGLRGTAVLRGDAGLGKSSALRWYAAQSRLPVAFLGARDCAEGVDVAIARRIHNVQETGFVRSLVHTGALTVIVDGLNEVSAATREKISAFAADMTKGHVLIGTQPIEWVPPATARTLDLLPLNRAEAKAFLLSRPIGADPASRVREQAYAAAVEEFLRRNLDDAPSNEERSAAALVLSNPFDLTLAADLLAQGLLPSATALIDEAFRMAEHGIPGEPGYQAVAGQPFPLIRFGQLAVAMRLEDRNWFKPEEFPAELPSLLQRRLLVRRTLRSSTDVEERVLFRHDRVWDFFIAAAFGNDPALWEEHLADPRFRGAYLRIAETWPTEDANRVRDLLVVNAANRGDHTTSDSFIKRLEARRKPGTRRPKG</sequence>
<reference evidence="2 3" key="1">
    <citation type="submission" date="2022-03" db="EMBL/GenBank/DDBJ databases">
        <title>Complete genome analysis of Roseomonas KG 17.1 : a prolific producer of plant growth promoters.</title>
        <authorList>
            <person name="Saadouli I."/>
            <person name="Najjari A."/>
            <person name="Mosbah A."/>
            <person name="Ouzari H.I."/>
        </authorList>
    </citation>
    <scope>NUCLEOTIDE SEQUENCE [LARGE SCALE GENOMIC DNA]</scope>
    <source>
        <strain evidence="2 3">KG17-1</strain>
    </source>
</reference>
<evidence type="ECO:0000313" key="2">
    <source>
        <dbReference type="EMBL" id="MCI0755494.1"/>
    </source>
</evidence>
<name>A0ABS9W885_9PROT</name>
<keyword evidence="1" id="KW-1133">Transmembrane helix</keyword>
<organism evidence="2 3">
    <name type="scientific">Teichococcus vastitatis</name>
    <dbReference type="NCBI Taxonomy" id="2307076"/>
    <lineage>
        <taxon>Bacteria</taxon>
        <taxon>Pseudomonadati</taxon>
        <taxon>Pseudomonadota</taxon>
        <taxon>Alphaproteobacteria</taxon>
        <taxon>Acetobacterales</taxon>
        <taxon>Roseomonadaceae</taxon>
        <taxon>Roseomonas</taxon>
    </lineage>
</organism>
<keyword evidence="1" id="KW-0812">Transmembrane</keyword>
<evidence type="ECO:0000256" key="1">
    <source>
        <dbReference type="SAM" id="Phobius"/>
    </source>
</evidence>